<feature type="transmembrane region" description="Helical" evidence="1">
    <location>
        <begin position="49"/>
        <end position="71"/>
    </location>
</feature>
<organism evidence="2 3">
    <name type="scientific">Cohnella endophytica</name>
    <dbReference type="NCBI Taxonomy" id="2419778"/>
    <lineage>
        <taxon>Bacteria</taxon>
        <taxon>Bacillati</taxon>
        <taxon>Bacillota</taxon>
        <taxon>Bacilli</taxon>
        <taxon>Bacillales</taxon>
        <taxon>Paenibacillaceae</taxon>
        <taxon>Cohnella</taxon>
    </lineage>
</organism>
<dbReference type="Proteomes" id="UP000282076">
    <property type="component" value="Unassembled WGS sequence"/>
</dbReference>
<evidence type="ECO:0008006" key="4">
    <source>
        <dbReference type="Google" id="ProtNLM"/>
    </source>
</evidence>
<protein>
    <recommendedName>
        <fullName evidence="4">Cardiolipin synthase N-terminal domain-containing protein</fullName>
    </recommendedName>
</protein>
<comment type="caution">
    <text evidence="2">The sequence shown here is derived from an EMBL/GenBank/DDBJ whole genome shotgun (WGS) entry which is preliminary data.</text>
</comment>
<sequence length="79" mass="9016">METIDHGAGIFGGLLVFMLIFAFVCFIIHIALCVWAYRDSRRKGKSQEFSMLVLIALFFFPIMGLIVYLIIRNDDGLNL</sequence>
<keyword evidence="1" id="KW-1133">Transmembrane helix</keyword>
<proteinExistence type="predicted"/>
<dbReference type="Pfam" id="PF07666">
    <property type="entry name" value="MpPF26"/>
    <property type="match status" value="1"/>
</dbReference>
<dbReference type="InterPro" id="IPR011655">
    <property type="entry name" value="MpPF26"/>
</dbReference>
<evidence type="ECO:0000256" key="1">
    <source>
        <dbReference type="SAM" id="Phobius"/>
    </source>
</evidence>
<accession>A0A494XXD6</accession>
<dbReference type="EMBL" id="RBZM01000005">
    <property type="protein sequence ID" value="RKP54384.1"/>
    <property type="molecule type" value="Genomic_DNA"/>
</dbReference>
<reference evidence="2 3" key="1">
    <citation type="submission" date="2018-10" db="EMBL/GenBank/DDBJ databases">
        <title>Cohnella sp. M2MS4P-1, whole genome shotgun sequence.</title>
        <authorList>
            <person name="Tuo L."/>
        </authorList>
    </citation>
    <scope>NUCLEOTIDE SEQUENCE [LARGE SCALE GENOMIC DNA]</scope>
    <source>
        <strain evidence="2 3">M2MS4P-1</strain>
    </source>
</reference>
<gene>
    <name evidence="2" type="ORF">D7Z26_13600</name>
</gene>
<dbReference type="AlphaFoldDB" id="A0A494XXD6"/>
<keyword evidence="3" id="KW-1185">Reference proteome</keyword>
<evidence type="ECO:0000313" key="2">
    <source>
        <dbReference type="EMBL" id="RKP54384.1"/>
    </source>
</evidence>
<dbReference type="OrthoDB" id="2941093at2"/>
<feature type="transmembrane region" description="Helical" evidence="1">
    <location>
        <begin position="12"/>
        <end position="37"/>
    </location>
</feature>
<evidence type="ECO:0000313" key="3">
    <source>
        <dbReference type="Proteomes" id="UP000282076"/>
    </source>
</evidence>
<name>A0A494XXD6_9BACL</name>
<keyword evidence="1" id="KW-0812">Transmembrane</keyword>
<keyword evidence="1" id="KW-0472">Membrane</keyword>